<protein>
    <submittedName>
        <fullName evidence="1">Uncharacterized protein</fullName>
    </submittedName>
</protein>
<proteinExistence type="predicted"/>
<evidence type="ECO:0000313" key="2">
    <source>
        <dbReference type="Proteomes" id="UP000684084"/>
    </source>
</evidence>
<organism evidence="1 2">
    <name type="scientific">Rhizophagus irregularis</name>
    <dbReference type="NCBI Taxonomy" id="588596"/>
    <lineage>
        <taxon>Eukaryota</taxon>
        <taxon>Fungi</taxon>
        <taxon>Fungi incertae sedis</taxon>
        <taxon>Mucoromycota</taxon>
        <taxon>Glomeromycotina</taxon>
        <taxon>Glomeromycetes</taxon>
        <taxon>Glomerales</taxon>
        <taxon>Glomeraceae</taxon>
        <taxon>Rhizophagus</taxon>
    </lineage>
</organism>
<reference evidence="1" key="1">
    <citation type="submission" date="2020-05" db="EMBL/GenBank/DDBJ databases">
        <authorList>
            <person name="Rincon C."/>
            <person name="Sanders R I."/>
            <person name="Robbins C."/>
            <person name="Chaturvedi A."/>
        </authorList>
    </citation>
    <scope>NUCLEOTIDE SEQUENCE</scope>
    <source>
        <strain evidence="1">CHB12</strain>
    </source>
</reference>
<comment type="caution">
    <text evidence="1">The sequence shown here is derived from an EMBL/GenBank/DDBJ whole genome shotgun (WGS) entry which is preliminary data.</text>
</comment>
<gene>
    <name evidence="1" type="ORF">CHRIB12_LOCUS8123</name>
</gene>
<dbReference type="OrthoDB" id="2396203at2759"/>
<evidence type="ECO:0000313" key="1">
    <source>
        <dbReference type="EMBL" id="CAB5360308.1"/>
    </source>
</evidence>
<dbReference type="EMBL" id="CAGKOT010000015">
    <property type="protein sequence ID" value="CAB5360308.1"/>
    <property type="molecule type" value="Genomic_DNA"/>
</dbReference>
<accession>A0A915Z3H6</accession>
<sequence length="73" mass="9011">MKLDKLNLLQYYLGILISNQRGLEFRRKKLFISLFLLRFIITFYKDKQIYIDYCAISVAFQWIYKIFNLLEFD</sequence>
<name>A0A915Z3H6_9GLOM</name>
<dbReference type="Proteomes" id="UP000684084">
    <property type="component" value="Unassembled WGS sequence"/>
</dbReference>
<dbReference type="AlphaFoldDB" id="A0A915Z3H6"/>